<dbReference type="Gene3D" id="1.25.40.420">
    <property type="match status" value="1"/>
</dbReference>
<dbReference type="Proteomes" id="UP001328107">
    <property type="component" value="Unassembled WGS sequence"/>
</dbReference>
<dbReference type="AlphaFoldDB" id="A0AAN5D4W6"/>
<feature type="domain" description="BACK" evidence="3">
    <location>
        <begin position="1"/>
        <end position="63"/>
    </location>
</feature>
<dbReference type="Gene3D" id="2.120.10.80">
    <property type="entry name" value="Kelch-type beta propeller"/>
    <property type="match status" value="1"/>
</dbReference>
<dbReference type="SUPFAM" id="SSF117281">
    <property type="entry name" value="Kelch motif"/>
    <property type="match status" value="1"/>
</dbReference>
<evidence type="ECO:0000256" key="2">
    <source>
        <dbReference type="ARBA" id="ARBA00022737"/>
    </source>
</evidence>
<dbReference type="PANTHER" id="PTHR24412:SF497">
    <property type="entry name" value="KELCH-LIKE PROTEIN 18"/>
    <property type="match status" value="1"/>
</dbReference>
<evidence type="ECO:0000313" key="4">
    <source>
        <dbReference type="EMBL" id="GMR56441.1"/>
    </source>
</evidence>
<dbReference type="InterPro" id="IPR011705">
    <property type="entry name" value="BACK"/>
</dbReference>
<reference evidence="5" key="1">
    <citation type="submission" date="2022-10" db="EMBL/GenBank/DDBJ databases">
        <title>Genome assembly of Pristionchus species.</title>
        <authorList>
            <person name="Yoshida K."/>
            <person name="Sommer R.J."/>
        </authorList>
    </citation>
    <scope>NUCLEOTIDE SEQUENCE [LARGE SCALE GENOMIC DNA]</scope>
    <source>
        <strain evidence="5">RS5460</strain>
    </source>
</reference>
<dbReference type="PANTHER" id="PTHR24412">
    <property type="entry name" value="KELCH PROTEIN"/>
    <property type="match status" value="1"/>
</dbReference>
<accession>A0AAN5D4W6</accession>
<evidence type="ECO:0000256" key="1">
    <source>
        <dbReference type="ARBA" id="ARBA00022441"/>
    </source>
</evidence>
<proteinExistence type="predicted"/>
<evidence type="ECO:0000313" key="5">
    <source>
        <dbReference type="Proteomes" id="UP001328107"/>
    </source>
</evidence>
<keyword evidence="2" id="KW-0677">Repeat</keyword>
<name>A0AAN5D4W6_9BILA</name>
<comment type="caution">
    <text evidence="4">The sequence shown here is derived from an EMBL/GenBank/DDBJ whole genome shotgun (WGS) entry which is preliminary data.</text>
</comment>
<gene>
    <name evidence="4" type="ORF">PMAYCL1PPCAC_26636</name>
</gene>
<dbReference type="EMBL" id="BTRK01000005">
    <property type="protein sequence ID" value="GMR56441.1"/>
    <property type="molecule type" value="Genomic_DNA"/>
</dbReference>
<evidence type="ECO:0000259" key="3">
    <source>
        <dbReference type="Pfam" id="PF07707"/>
    </source>
</evidence>
<dbReference type="InterPro" id="IPR015915">
    <property type="entry name" value="Kelch-typ_b-propeller"/>
</dbReference>
<protein>
    <recommendedName>
        <fullName evidence="3">BACK domain-containing protein</fullName>
    </recommendedName>
</protein>
<feature type="non-terminal residue" evidence="4">
    <location>
        <position position="261"/>
    </location>
</feature>
<keyword evidence="1" id="KW-0880">Kelch repeat</keyword>
<dbReference type="Pfam" id="PF07707">
    <property type="entry name" value="BACK"/>
    <property type="match status" value="1"/>
</dbReference>
<keyword evidence="5" id="KW-1185">Reference proteome</keyword>
<organism evidence="4 5">
    <name type="scientific">Pristionchus mayeri</name>
    <dbReference type="NCBI Taxonomy" id="1317129"/>
    <lineage>
        <taxon>Eukaryota</taxon>
        <taxon>Metazoa</taxon>
        <taxon>Ecdysozoa</taxon>
        <taxon>Nematoda</taxon>
        <taxon>Chromadorea</taxon>
        <taxon>Rhabditida</taxon>
        <taxon>Rhabditina</taxon>
        <taxon>Diplogasteromorpha</taxon>
        <taxon>Diplogasteroidea</taxon>
        <taxon>Neodiplogasteridae</taxon>
        <taxon>Pristionchus</taxon>
    </lineage>
</organism>
<sequence>MSMNDLIVFLERDSLYVDNEEQVFDAVTRWIKNNYQAQKDFARLLQCVRCTRLPLLFLTEHVERCEWVKLSSDCLDLVNEAKFHLIHRSFHIPNDSALLSNKRWDSVSFKTFPRVCDAALRLIFAINDRHSQGDEDEFIETTLELYNPMTNTWSPRVRINHVEREGSRETWERIEVVDNKVYFLNKPSAEFETSCVFDMAANKWTTIPNMISTRYVMASGVIDGQMWKAISPMNKRRYQFSAAVSDGMIYVAGGNYPKLVV</sequence>